<gene>
    <name evidence="1" type="ORF">GCM10008937_24120</name>
</gene>
<reference evidence="2" key="1">
    <citation type="journal article" date="2019" name="Int. J. Syst. Evol. Microbiol.">
        <title>The Global Catalogue of Microorganisms (GCM) 10K type strain sequencing project: providing services to taxonomists for standard genome sequencing and annotation.</title>
        <authorList>
            <consortium name="The Broad Institute Genomics Platform"/>
            <consortium name="The Broad Institute Genome Sequencing Center for Infectious Disease"/>
            <person name="Wu L."/>
            <person name="Ma J."/>
        </authorList>
    </citation>
    <scope>NUCLEOTIDE SEQUENCE [LARGE SCALE GENOMIC DNA]</scope>
    <source>
        <strain evidence="2">JCM 14368</strain>
    </source>
</reference>
<comment type="caution">
    <text evidence="1">The sequence shown here is derived from an EMBL/GenBank/DDBJ whole genome shotgun (WGS) entry which is preliminary data.</text>
</comment>
<dbReference type="InterPro" id="IPR027417">
    <property type="entry name" value="P-loop_NTPase"/>
</dbReference>
<name>A0ABP3M8R6_9DEIO</name>
<organism evidence="1 2">
    <name type="scientific">Deinococcus depolymerans</name>
    <dbReference type="NCBI Taxonomy" id="392408"/>
    <lineage>
        <taxon>Bacteria</taxon>
        <taxon>Thermotogati</taxon>
        <taxon>Deinococcota</taxon>
        <taxon>Deinococci</taxon>
        <taxon>Deinococcales</taxon>
        <taxon>Deinococcaceae</taxon>
        <taxon>Deinococcus</taxon>
    </lineage>
</organism>
<dbReference type="SUPFAM" id="SSF52540">
    <property type="entry name" value="P-loop containing nucleoside triphosphate hydrolases"/>
    <property type="match status" value="1"/>
</dbReference>
<dbReference type="EMBL" id="BAAADB010000022">
    <property type="protein sequence ID" value="GAA0515511.1"/>
    <property type="molecule type" value="Genomic_DNA"/>
</dbReference>
<dbReference type="Pfam" id="PF13481">
    <property type="entry name" value="AAA_25"/>
    <property type="match status" value="1"/>
</dbReference>
<dbReference type="Proteomes" id="UP001500191">
    <property type="component" value="Unassembled WGS sequence"/>
</dbReference>
<protein>
    <recommendedName>
        <fullName evidence="3">AAA family ATPase</fullName>
    </recommendedName>
</protein>
<proteinExistence type="predicted"/>
<evidence type="ECO:0008006" key="3">
    <source>
        <dbReference type="Google" id="ProtNLM"/>
    </source>
</evidence>
<evidence type="ECO:0000313" key="1">
    <source>
        <dbReference type="EMBL" id="GAA0515511.1"/>
    </source>
</evidence>
<dbReference type="Gene3D" id="3.40.50.300">
    <property type="entry name" value="P-loop containing nucleotide triphosphate hydrolases"/>
    <property type="match status" value="1"/>
</dbReference>
<evidence type="ECO:0000313" key="2">
    <source>
        <dbReference type="Proteomes" id="UP001500191"/>
    </source>
</evidence>
<keyword evidence="2" id="KW-1185">Reference proteome</keyword>
<sequence length="225" mass="24661">MVLIAPGVGRGRLTFSIPRLVPSSPKEVHLIHPYPTPLPVPLDVIPPTPSVDSSPAGRIILPTEFTLTELQTMPLPPERFTVTNLLPVGLTLLAGKPKLGKSWLALQLALSLTEARPFLNEQVTAGDVLYLALEDSPARLLKRTELLEPETAVHTLAFRTQVPNAYEDRVTVLREWLHAHPNASCVIIDVWGRFAPALNGKDDYGQVTRIGSWLELCPTGNALRP</sequence>
<accession>A0ABP3M8R6</accession>